<organism evidence="1 2">
    <name type="scientific">Actinomadura verrucosospora</name>
    <dbReference type="NCBI Taxonomy" id="46165"/>
    <lineage>
        <taxon>Bacteria</taxon>
        <taxon>Bacillati</taxon>
        <taxon>Actinomycetota</taxon>
        <taxon>Actinomycetes</taxon>
        <taxon>Streptosporangiales</taxon>
        <taxon>Thermomonosporaceae</taxon>
        <taxon>Actinomadura</taxon>
    </lineage>
</organism>
<reference evidence="1 2" key="1">
    <citation type="submission" date="2020-05" db="EMBL/GenBank/DDBJ databases">
        <title>Actinomadura verrucosospora NRRL-B18236 (PFL_A860) Genome sequencing and assembly.</title>
        <authorList>
            <person name="Samborskyy M."/>
        </authorList>
    </citation>
    <scope>NUCLEOTIDE SEQUENCE [LARGE SCALE GENOMIC DNA]</scope>
    <source>
        <strain evidence="1 2">NRRL:B18236</strain>
    </source>
</reference>
<protein>
    <submittedName>
        <fullName evidence="1">Uncharacterized protein</fullName>
    </submittedName>
</protein>
<evidence type="ECO:0000313" key="2">
    <source>
        <dbReference type="Proteomes" id="UP000501240"/>
    </source>
</evidence>
<sequence>MPLVVAPWPPPSAPDAGCTRGELIAALGRRALPAFVPAVERHFFEFFFHPRRATTVAAASGVTCAPNRRRSSAGHARLDDLLSVLFGHLSVTAELARDVDPVRRRRRPRLPPGRMRWELSGSVACVPRRHRAVLAAGVRPLRGVKRANMVG</sequence>
<gene>
    <name evidence="1" type="ORF">ACTIVE_8807</name>
</gene>
<evidence type="ECO:0000313" key="1">
    <source>
        <dbReference type="EMBL" id="QKG27154.1"/>
    </source>
</evidence>
<proteinExistence type="predicted"/>
<keyword evidence="2" id="KW-1185">Reference proteome</keyword>
<dbReference type="EMBL" id="CP053892">
    <property type="protein sequence ID" value="QKG27154.1"/>
    <property type="molecule type" value="Genomic_DNA"/>
</dbReference>
<name>A0A7D3W2S7_ACTVE</name>
<accession>A0A7D3W2S7</accession>
<dbReference type="Proteomes" id="UP000501240">
    <property type="component" value="Chromosome"/>
</dbReference>
<dbReference type="AlphaFoldDB" id="A0A7D3W2S7"/>